<dbReference type="Pfam" id="PF08991">
    <property type="entry name" value="CMC4"/>
    <property type="match status" value="1"/>
</dbReference>
<reference evidence="6 7" key="1">
    <citation type="journal article" date="2021" name="Elife">
        <title>Chloroplast acquisition without the gene transfer in kleptoplastic sea slugs, Plakobranchus ocellatus.</title>
        <authorList>
            <person name="Maeda T."/>
            <person name="Takahashi S."/>
            <person name="Yoshida T."/>
            <person name="Shimamura S."/>
            <person name="Takaki Y."/>
            <person name="Nagai Y."/>
            <person name="Toyoda A."/>
            <person name="Suzuki Y."/>
            <person name="Arimoto A."/>
            <person name="Ishii H."/>
            <person name="Satoh N."/>
            <person name="Nishiyama T."/>
            <person name="Hasebe M."/>
            <person name="Maruyama T."/>
            <person name="Minagawa J."/>
            <person name="Obokata J."/>
            <person name="Shigenobu S."/>
        </authorList>
    </citation>
    <scope>NUCLEOTIDE SEQUENCE [LARGE SCALE GENOMIC DNA]</scope>
</reference>
<accession>A0AAV4D2C9</accession>
<keyword evidence="7" id="KW-1185">Reference proteome</keyword>
<dbReference type="SUPFAM" id="SSF47072">
    <property type="entry name" value="Cysteine alpha-hairpin motif"/>
    <property type="match status" value="1"/>
</dbReference>
<evidence type="ECO:0000313" key="6">
    <source>
        <dbReference type="EMBL" id="GFO38312.1"/>
    </source>
</evidence>
<protein>
    <submittedName>
        <fullName evidence="6">Cx9c motif-containing protein 4, mitochondrial</fullName>
    </submittedName>
</protein>
<organism evidence="6 7">
    <name type="scientific">Plakobranchus ocellatus</name>
    <dbReference type="NCBI Taxonomy" id="259542"/>
    <lineage>
        <taxon>Eukaryota</taxon>
        <taxon>Metazoa</taxon>
        <taxon>Spiralia</taxon>
        <taxon>Lophotrochozoa</taxon>
        <taxon>Mollusca</taxon>
        <taxon>Gastropoda</taxon>
        <taxon>Heterobranchia</taxon>
        <taxon>Euthyneura</taxon>
        <taxon>Panpulmonata</taxon>
        <taxon>Sacoglossa</taxon>
        <taxon>Placobranchoidea</taxon>
        <taxon>Plakobranchidae</taxon>
        <taxon>Plakobranchus</taxon>
    </lineage>
</organism>
<dbReference type="InterPro" id="IPR009069">
    <property type="entry name" value="Cys_alpha_HP_mot_SF"/>
</dbReference>
<evidence type="ECO:0000313" key="7">
    <source>
        <dbReference type="Proteomes" id="UP000735302"/>
    </source>
</evidence>
<evidence type="ECO:0000256" key="4">
    <source>
        <dbReference type="ARBA" id="ARBA00023157"/>
    </source>
</evidence>
<evidence type="ECO:0000256" key="1">
    <source>
        <dbReference type="ARBA" id="ARBA00004173"/>
    </source>
</evidence>
<keyword evidence="3" id="KW-0496">Mitochondrion</keyword>
<comment type="subcellular location">
    <subcellularLocation>
        <location evidence="1">Mitochondrion</location>
    </subcellularLocation>
</comment>
<evidence type="ECO:0000256" key="5">
    <source>
        <dbReference type="PIRSR" id="PIRSR627179-50"/>
    </source>
</evidence>
<feature type="disulfide bond" evidence="5">
    <location>
        <begin position="39"/>
        <end position="50"/>
    </location>
</feature>
<evidence type="ECO:0000256" key="3">
    <source>
        <dbReference type="ARBA" id="ARBA00023128"/>
    </source>
</evidence>
<dbReference type="EMBL" id="BLXT01007309">
    <property type="protein sequence ID" value="GFO38312.1"/>
    <property type="molecule type" value="Genomic_DNA"/>
</dbReference>
<name>A0AAV4D2C9_9GAST</name>
<sequence>MGRKDPCKTYACALQSCLSANDFQESKCKAAIDALYECCAKFGTKDSIVCSGIHPKSKPGSPTVLEEHPKKL</sequence>
<dbReference type="PANTHER" id="PTHR15590">
    <property type="entry name" value="CX9C MOTIF-CONTAINING PROTEIN 4"/>
    <property type="match status" value="1"/>
</dbReference>
<keyword evidence="4 5" id="KW-1015">Disulfide bond</keyword>
<feature type="disulfide bond" evidence="5">
    <location>
        <begin position="7"/>
        <end position="38"/>
    </location>
</feature>
<dbReference type="PROSITE" id="PS51808">
    <property type="entry name" value="CHCH"/>
    <property type="match status" value="1"/>
</dbReference>
<evidence type="ECO:0000256" key="2">
    <source>
        <dbReference type="ARBA" id="ARBA00009858"/>
    </source>
</evidence>
<dbReference type="GO" id="GO:0005758">
    <property type="term" value="C:mitochondrial intermembrane space"/>
    <property type="evidence" value="ECO:0007669"/>
    <property type="project" value="TreeGrafter"/>
</dbReference>
<feature type="disulfide bond" evidence="5">
    <location>
        <begin position="17"/>
        <end position="28"/>
    </location>
</feature>
<gene>
    <name evidence="6" type="ORF">PoB_006481700</name>
</gene>
<comment type="similarity">
    <text evidence="2">Belongs to the CMC4 family.</text>
</comment>
<dbReference type="Proteomes" id="UP000735302">
    <property type="component" value="Unassembled WGS sequence"/>
</dbReference>
<dbReference type="Gene3D" id="1.10.287.1130">
    <property type="entry name" value="CytochromE C oxidase copper chaperone"/>
    <property type="match status" value="1"/>
</dbReference>
<comment type="caution">
    <text evidence="6">The sequence shown here is derived from an EMBL/GenBank/DDBJ whole genome shotgun (WGS) entry which is preliminary data.</text>
</comment>
<dbReference type="PANTHER" id="PTHR15590:SF0">
    <property type="entry name" value="CX9C MOTIF-CONTAINING PROTEIN 4"/>
    <property type="match status" value="1"/>
</dbReference>
<proteinExistence type="inferred from homology"/>
<dbReference type="InterPro" id="IPR027179">
    <property type="entry name" value="CMC4"/>
</dbReference>
<dbReference type="AlphaFoldDB" id="A0AAV4D2C9"/>